<dbReference type="EMBL" id="JASBNA010000011">
    <property type="protein sequence ID" value="KAK7688191.1"/>
    <property type="molecule type" value="Genomic_DNA"/>
</dbReference>
<keyword evidence="4" id="KW-0472">Membrane</keyword>
<dbReference type="PANTHER" id="PTHR33365:SF11">
    <property type="entry name" value="TAT PATHWAY SIGNAL SEQUENCE"/>
    <property type="match status" value="1"/>
</dbReference>
<dbReference type="InterPro" id="IPR021765">
    <property type="entry name" value="UstYa-like"/>
</dbReference>
<evidence type="ECO:0008006" key="8">
    <source>
        <dbReference type="Google" id="ProtNLM"/>
    </source>
</evidence>
<dbReference type="PANTHER" id="PTHR33365">
    <property type="entry name" value="YALI0B05434P"/>
    <property type="match status" value="1"/>
</dbReference>
<evidence type="ECO:0000313" key="7">
    <source>
        <dbReference type="Proteomes" id="UP001385951"/>
    </source>
</evidence>
<feature type="transmembrane region" description="Helical" evidence="4">
    <location>
        <begin position="12"/>
        <end position="28"/>
    </location>
</feature>
<comment type="similarity">
    <text evidence="3">Belongs to the ustYa family.</text>
</comment>
<keyword evidence="2" id="KW-0560">Oxidoreductase</keyword>
<evidence type="ECO:0000256" key="1">
    <source>
        <dbReference type="ARBA" id="ARBA00004685"/>
    </source>
</evidence>
<comment type="pathway">
    <text evidence="1">Mycotoxin biosynthesis.</text>
</comment>
<evidence type="ECO:0000313" key="5">
    <source>
        <dbReference type="EMBL" id="KAK7676299.1"/>
    </source>
</evidence>
<protein>
    <recommendedName>
        <fullName evidence="8">Oxidase ustYa</fullName>
    </recommendedName>
</protein>
<sequence>MGPFRSSTRKATALLLGITCILNTWYIWTHLSARTQDTQNIFSYRGHDHPEELPIPLPEIPPAVLTVEESTHYPVLGAASDKEWFSITSTSYGYVRLGPEGRLFDTSMSHELHCLRVLNLAFGKTRVPDAGHIQHCLNYIRQSILCNPDLTLERGNFEDRDFSAEKFGATHVCRDWSVWYNVMDENNAKWSNDTV</sequence>
<dbReference type="GO" id="GO:0043386">
    <property type="term" value="P:mycotoxin biosynthetic process"/>
    <property type="evidence" value="ECO:0007669"/>
    <property type="project" value="InterPro"/>
</dbReference>
<evidence type="ECO:0000256" key="3">
    <source>
        <dbReference type="ARBA" id="ARBA00035112"/>
    </source>
</evidence>
<comment type="caution">
    <text evidence="6">The sequence shown here is derived from an EMBL/GenBank/DDBJ whole genome shotgun (WGS) entry which is preliminary data.</text>
</comment>
<evidence type="ECO:0000256" key="2">
    <source>
        <dbReference type="ARBA" id="ARBA00023002"/>
    </source>
</evidence>
<evidence type="ECO:0000256" key="4">
    <source>
        <dbReference type="SAM" id="Phobius"/>
    </source>
</evidence>
<keyword evidence="7" id="KW-1185">Reference proteome</keyword>
<proteinExistence type="inferred from homology"/>
<accession>A0AAW0G4E7</accession>
<reference evidence="6 7" key="1">
    <citation type="submission" date="2022-09" db="EMBL/GenBank/DDBJ databases">
        <authorList>
            <person name="Palmer J.M."/>
        </authorList>
    </citation>
    <scope>NUCLEOTIDE SEQUENCE [LARGE SCALE GENOMIC DNA]</scope>
    <source>
        <strain evidence="6 7">DSM 7382</strain>
    </source>
</reference>
<keyword evidence="4" id="KW-1133">Transmembrane helix</keyword>
<evidence type="ECO:0000313" key="6">
    <source>
        <dbReference type="EMBL" id="KAK7688191.1"/>
    </source>
</evidence>
<dbReference type="EMBL" id="JASBNA010000124">
    <property type="protein sequence ID" value="KAK7676299.1"/>
    <property type="molecule type" value="Genomic_DNA"/>
</dbReference>
<dbReference type="Proteomes" id="UP001385951">
    <property type="component" value="Unassembled WGS sequence"/>
</dbReference>
<name>A0AAW0G4E7_9APHY</name>
<keyword evidence="4" id="KW-0812">Transmembrane</keyword>
<organism evidence="6 7">
    <name type="scientific">Cerrena zonata</name>
    <dbReference type="NCBI Taxonomy" id="2478898"/>
    <lineage>
        <taxon>Eukaryota</taxon>
        <taxon>Fungi</taxon>
        <taxon>Dikarya</taxon>
        <taxon>Basidiomycota</taxon>
        <taxon>Agaricomycotina</taxon>
        <taxon>Agaricomycetes</taxon>
        <taxon>Polyporales</taxon>
        <taxon>Cerrenaceae</taxon>
        <taxon>Cerrena</taxon>
    </lineage>
</organism>
<gene>
    <name evidence="6" type="ORF">QCA50_008561</name>
    <name evidence="5" type="ORF">QCA50_020753</name>
</gene>
<dbReference type="GO" id="GO:0016491">
    <property type="term" value="F:oxidoreductase activity"/>
    <property type="evidence" value="ECO:0007669"/>
    <property type="project" value="UniProtKB-KW"/>
</dbReference>
<dbReference type="AlphaFoldDB" id="A0AAW0G4E7"/>
<dbReference type="Pfam" id="PF11807">
    <property type="entry name" value="UstYa"/>
    <property type="match status" value="1"/>
</dbReference>